<dbReference type="GO" id="GO:0006357">
    <property type="term" value="P:regulation of transcription by RNA polymerase II"/>
    <property type="evidence" value="ECO:0007669"/>
    <property type="project" value="InterPro"/>
</dbReference>
<evidence type="ECO:0000256" key="9">
    <source>
        <dbReference type="SAM" id="Coils"/>
    </source>
</evidence>
<keyword evidence="12" id="KW-1185">Reference proteome</keyword>
<dbReference type="Proteomes" id="UP000824782">
    <property type="component" value="Unassembled WGS sequence"/>
</dbReference>
<feature type="compositionally biased region" description="Low complexity" evidence="10">
    <location>
        <begin position="986"/>
        <end position="1020"/>
    </location>
</feature>
<dbReference type="Gene3D" id="1.20.5.490">
    <property type="entry name" value="Single helix bin"/>
    <property type="match status" value="1"/>
</dbReference>
<dbReference type="PROSITE" id="PS01289">
    <property type="entry name" value="TSC22"/>
    <property type="match status" value="1"/>
</dbReference>
<proteinExistence type="inferred from homology"/>
<keyword evidence="9" id="KW-0175">Coiled coil</keyword>
<dbReference type="GO" id="GO:0043066">
    <property type="term" value="P:negative regulation of apoptotic process"/>
    <property type="evidence" value="ECO:0007669"/>
    <property type="project" value="TreeGrafter"/>
</dbReference>
<sequence>MHQPDPSAELAARKMAHPADIPRRGSGTGANPSALTITGGHLLAHDDYQSPLLVQPPPPASSSSPGPQQHPPQTLNLMAQPGAQIKKKSGFQITSVTPAQISASMSSNNSIAEDTESYDDLDESHTEDLSSSEILDVSLSRATDLGGPERSSSEETLNNFQEAETPGAVSPNQPHLHQHLPANVQQNVMINGNVHHPHHHHPLHPHHPPHGLPMPAHHGLPSASVSATTQNPAPVKLAPQGALDTTVAAPVSSVTSAVGTIPPIVRKPSGPVSTGVSPAPGSGATHNVNIHNVSNMTAPLPTGVNVTSASVTSTSNVSVVSGHITPHIGSSGNGNIAAPSLPNNIASAPVGPAIPAAAQHQAAPLAAATSRFRVVKLDSSSEPFRKGRWTCMEFYDKENAAAASEGAAVNKAVESVKQNPLEMTSERESTSGSSVSSNISTLSHYTESVGSGEIVAPAMQGFQALAPQQMDFSNQLAQNVPTSNIPQSVSQPQLAQLQILSQDATYSPQKQVGQTAPAPMNAPVGVQPAPVNILSVPSSLGHQQPAVSTMIPQQLPYTQPAQPLPNLPTVQQQPPPTLQYAHPQTTPTQITTGHVIPTNQSSAPGNLPEYIQHPQQMLQTGVAPVQPGSAGVSSSAPVVQAQVLQGQIQSAPAQAPPTGVAPTQPVVHAQTTIPTNGGQVVGVGQQGNLTAPVHLVSATQTTPSVIQQNVPAPSQPVLPPSQGIQVGASTHPPPGMIAPQNPLIPAKPPTQLMEPTSAVQGMPTQQVPAVSPLPGAASGPVVQQLGTNIPTGISPAPTTLGPPPTVAQLSTPQNGNLVQSGNQAPAMTSLPLAQNAPLQMGGSAGQLFAPSLIQSVAIQIEDARRLMEHSMAGLPHIGGEGSLDSSGLHNTGSLLPLKSLPLTTPLVDGEDESASGASVVAIDNKIEQAMDLVKSHLMYAVREEVEVLKEQIKELIEKNSQLEQENSLLKTLASPEQLAQFQAQLQSGSPPSSSSSTSSQPATSTSTPAQPASQSSGPPA</sequence>
<reference evidence="11" key="1">
    <citation type="thesis" date="2020" institute="ProQuest LLC" country="789 East Eisenhower Parkway, Ann Arbor, MI, USA">
        <title>Comparative Genomics and Chromosome Evolution.</title>
        <authorList>
            <person name="Mudd A.B."/>
        </authorList>
    </citation>
    <scope>NUCLEOTIDE SEQUENCE</scope>
    <source>
        <strain evidence="11">237g6f4</strain>
        <tissue evidence="11">Blood</tissue>
    </source>
</reference>
<evidence type="ECO:0000256" key="5">
    <source>
        <dbReference type="ARBA" id="ARBA00023015"/>
    </source>
</evidence>
<comment type="subcellular location">
    <subcellularLocation>
        <location evidence="2">Cytoplasm</location>
    </subcellularLocation>
    <subcellularLocation>
        <location evidence="1">Nucleus</location>
    </subcellularLocation>
</comment>
<dbReference type="CDD" id="cd21936">
    <property type="entry name" value="ZIP_TSC22D"/>
    <property type="match status" value="1"/>
</dbReference>
<dbReference type="PANTHER" id="PTHR46745">
    <property type="entry name" value="TSC22 DOMAIN FAMILY PROTEIN 1"/>
    <property type="match status" value="1"/>
</dbReference>
<evidence type="ECO:0000256" key="7">
    <source>
        <dbReference type="ARBA" id="ARBA00023242"/>
    </source>
</evidence>
<dbReference type="PANTHER" id="PTHR46745:SF1">
    <property type="entry name" value="TSC22 DOMAIN FAMILY PROTEIN 1"/>
    <property type="match status" value="1"/>
</dbReference>
<keyword evidence="7" id="KW-0539">Nucleus</keyword>
<comment type="similarity">
    <text evidence="3">Belongs to the TSC-22/Dip/Bun family.</text>
</comment>
<dbReference type="InterPro" id="IPR000580">
    <property type="entry name" value="TSC22/Bun"/>
</dbReference>
<protein>
    <recommendedName>
        <fullName evidence="8">TSC22 domain family protein 1</fullName>
    </recommendedName>
</protein>
<dbReference type="GO" id="GO:0005829">
    <property type="term" value="C:cytosol"/>
    <property type="evidence" value="ECO:0007669"/>
    <property type="project" value="TreeGrafter"/>
</dbReference>
<keyword evidence="6" id="KW-0804">Transcription</keyword>
<keyword evidence="4" id="KW-0963">Cytoplasm</keyword>
<evidence type="ECO:0000256" key="1">
    <source>
        <dbReference type="ARBA" id="ARBA00004123"/>
    </source>
</evidence>
<evidence type="ECO:0000256" key="4">
    <source>
        <dbReference type="ARBA" id="ARBA00022490"/>
    </source>
</evidence>
<feature type="compositionally biased region" description="Low complexity" evidence="10">
    <location>
        <begin position="61"/>
        <end position="73"/>
    </location>
</feature>
<evidence type="ECO:0000256" key="10">
    <source>
        <dbReference type="SAM" id="MobiDB-lite"/>
    </source>
</evidence>
<gene>
    <name evidence="11" type="ORF">GDO81_005240</name>
</gene>
<dbReference type="FunFam" id="1.20.5.490:FF:000002">
    <property type="entry name" value="TSC22 domain family, member 1"/>
    <property type="match status" value="1"/>
</dbReference>
<feature type="compositionally biased region" description="Low complexity" evidence="10">
    <location>
        <begin position="102"/>
        <end position="112"/>
    </location>
</feature>
<dbReference type="GO" id="GO:0005634">
    <property type="term" value="C:nucleus"/>
    <property type="evidence" value="ECO:0007669"/>
    <property type="project" value="UniProtKB-SubCell"/>
</dbReference>
<feature type="region of interest" description="Disordered" evidence="10">
    <location>
        <begin position="1"/>
        <end position="78"/>
    </location>
</feature>
<feature type="region of interest" description="Disordered" evidence="10">
    <location>
        <begin position="102"/>
        <end position="176"/>
    </location>
</feature>
<name>A0AAV7CLX7_ENGPU</name>
<evidence type="ECO:0000256" key="3">
    <source>
        <dbReference type="ARBA" id="ARBA00007908"/>
    </source>
</evidence>
<evidence type="ECO:0000256" key="8">
    <source>
        <dbReference type="ARBA" id="ARBA00039911"/>
    </source>
</evidence>
<dbReference type="GO" id="GO:0008284">
    <property type="term" value="P:positive regulation of cell population proliferation"/>
    <property type="evidence" value="ECO:0007669"/>
    <property type="project" value="TreeGrafter"/>
</dbReference>
<feature type="coiled-coil region" evidence="9">
    <location>
        <begin position="938"/>
        <end position="972"/>
    </location>
</feature>
<dbReference type="EMBL" id="WNYA01000002">
    <property type="protein sequence ID" value="KAG8586077.1"/>
    <property type="molecule type" value="Genomic_DNA"/>
</dbReference>
<evidence type="ECO:0000313" key="12">
    <source>
        <dbReference type="Proteomes" id="UP000824782"/>
    </source>
</evidence>
<dbReference type="Pfam" id="PF01166">
    <property type="entry name" value="TSC22"/>
    <property type="match status" value="1"/>
</dbReference>
<keyword evidence="5" id="KW-0805">Transcription regulation</keyword>
<comment type="caution">
    <text evidence="11">The sequence shown here is derived from an EMBL/GenBank/DDBJ whole genome shotgun (WGS) entry which is preliminary data.</text>
</comment>
<evidence type="ECO:0000256" key="6">
    <source>
        <dbReference type="ARBA" id="ARBA00023163"/>
    </source>
</evidence>
<feature type="region of interest" description="Disordered" evidence="10">
    <location>
        <begin position="195"/>
        <end position="229"/>
    </location>
</feature>
<evidence type="ECO:0000313" key="11">
    <source>
        <dbReference type="EMBL" id="KAG8586077.1"/>
    </source>
</evidence>
<dbReference type="InterPro" id="IPR047862">
    <property type="entry name" value="TSC22/BUN_CS"/>
</dbReference>
<dbReference type="AlphaFoldDB" id="A0AAV7CLX7"/>
<accession>A0AAV7CLX7</accession>
<feature type="compositionally biased region" description="Basic residues" evidence="10">
    <location>
        <begin position="195"/>
        <end position="209"/>
    </location>
</feature>
<organism evidence="11 12">
    <name type="scientific">Engystomops pustulosus</name>
    <name type="common">Tungara frog</name>
    <name type="synonym">Physalaemus pustulosus</name>
    <dbReference type="NCBI Taxonomy" id="76066"/>
    <lineage>
        <taxon>Eukaryota</taxon>
        <taxon>Metazoa</taxon>
        <taxon>Chordata</taxon>
        <taxon>Craniata</taxon>
        <taxon>Vertebrata</taxon>
        <taxon>Euteleostomi</taxon>
        <taxon>Amphibia</taxon>
        <taxon>Batrachia</taxon>
        <taxon>Anura</taxon>
        <taxon>Neobatrachia</taxon>
        <taxon>Hyloidea</taxon>
        <taxon>Leptodactylidae</taxon>
        <taxon>Leiuperinae</taxon>
        <taxon>Engystomops</taxon>
    </lineage>
</organism>
<feature type="region of interest" description="Disordered" evidence="10">
    <location>
        <begin position="979"/>
        <end position="1020"/>
    </location>
</feature>
<evidence type="ECO:0000256" key="2">
    <source>
        <dbReference type="ARBA" id="ARBA00004496"/>
    </source>
</evidence>
<feature type="region of interest" description="Disordered" evidence="10">
    <location>
        <begin position="419"/>
        <end position="438"/>
    </location>
</feature>
<dbReference type="SUPFAM" id="SSF58026">
    <property type="entry name" value="Delta-sleep-inducing peptide immunoreactive peptide"/>
    <property type="match status" value="1"/>
</dbReference>
<feature type="compositionally biased region" description="Acidic residues" evidence="10">
    <location>
        <begin position="113"/>
        <end position="122"/>
    </location>
</feature>